<evidence type="ECO:0000256" key="6">
    <source>
        <dbReference type="SAM" id="Phobius"/>
    </source>
</evidence>
<evidence type="ECO:0000256" key="3">
    <source>
        <dbReference type="ARBA" id="ARBA00022692"/>
    </source>
</evidence>
<keyword evidence="2" id="KW-1003">Cell membrane</keyword>
<evidence type="ECO:0000256" key="2">
    <source>
        <dbReference type="ARBA" id="ARBA00022475"/>
    </source>
</evidence>
<protein>
    <submittedName>
        <fullName evidence="7">ATP synthase subunit I</fullName>
    </submittedName>
</protein>
<keyword evidence="5 6" id="KW-0472">Membrane</keyword>
<dbReference type="AlphaFoldDB" id="A0A6I0EW25"/>
<dbReference type="InterPro" id="IPR005598">
    <property type="entry name" value="ATP_synth_I"/>
</dbReference>
<dbReference type="Proteomes" id="UP000468766">
    <property type="component" value="Unassembled WGS sequence"/>
</dbReference>
<feature type="transmembrane region" description="Helical" evidence="6">
    <location>
        <begin position="97"/>
        <end position="117"/>
    </location>
</feature>
<feature type="transmembrane region" description="Helical" evidence="6">
    <location>
        <begin position="7"/>
        <end position="27"/>
    </location>
</feature>
<feature type="transmembrane region" description="Helical" evidence="6">
    <location>
        <begin position="33"/>
        <end position="53"/>
    </location>
</feature>
<evidence type="ECO:0000313" key="7">
    <source>
        <dbReference type="EMBL" id="KAB2953809.1"/>
    </source>
</evidence>
<feature type="transmembrane region" description="Helical" evidence="6">
    <location>
        <begin position="74"/>
        <end position="91"/>
    </location>
</feature>
<dbReference type="GO" id="GO:0005886">
    <property type="term" value="C:plasma membrane"/>
    <property type="evidence" value="ECO:0007669"/>
    <property type="project" value="UniProtKB-SubCell"/>
</dbReference>
<comment type="caution">
    <text evidence="7">The sequence shown here is derived from an EMBL/GenBank/DDBJ whole genome shotgun (WGS) entry which is preliminary data.</text>
</comment>
<evidence type="ECO:0000313" key="8">
    <source>
        <dbReference type="Proteomes" id="UP000468766"/>
    </source>
</evidence>
<keyword evidence="3 6" id="KW-0812">Transmembrane</keyword>
<dbReference type="Pfam" id="PF03899">
    <property type="entry name" value="ATP-synt_I"/>
    <property type="match status" value="1"/>
</dbReference>
<gene>
    <name evidence="7" type="ORF">F9B85_04120</name>
</gene>
<accession>A0A6I0EW25</accession>
<keyword evidence="4 6" id="KW-1133">Transmembrane helix</keyword>
<evidence type="ECO:0000256" key="4">
    <source>
        <dbReference type="ARBA" id="ARBA00022989"/>
    </source>
</evidence>
<dbReference type="RefSeq" id="WP_151618810.1">
    <property type="nucleotide sequence ID" value="NZ_WBXO01000002.1"/>
</dbReference>
<evidence type="ECO:0000256" key="5">
    <source>
        <dbReference type="ARBA" id="ARBA00023136"/>
    </source>
</evidence>
<evidence type="ECO:0000256" key="1">
    <source>
        <dbReference type="ARBA" id="ARBA00004651"/>
    </source>
</evidence>
<proteinExistence type="predicted"/>
<dbReference type="OrthoDB" id="2082391at2"/>
<sequence>MELRQMLARLVYLNLLGVGVCLVFVPFIDRPAIPAGFALGWFLSSIATWITYIRERRAEAKGTEQTVQNILSGFLVKMVLAIGALLIAARAPEKFHILATGLGLLMPTVMTVIVGVLQARDSTIENNEAKGGTMEQQ</sequence>
<keyword evidence="8" id="KW-1185">Reference proteome</keyword>
<dbReference type="EMBL" id="WBXO01000002">
    <property type="protein sequence ID" value="KAB2953809.1"/>
    <property type="molecule type" value="Genomic_DNA"/>
</dbReference>
<reference evidence="7 8" key="1">
    <citation type="submission" date="2019-10" db="EMBL/GenBank/DDBJ databases">
        <title>Whole-genome sequence of the extremophile Heliorestis acidaminivorans DSM 24790.</title>
        <authorList>
            <person name="Kyndt J.A."/>
            <person name="Meyer T.E."/>
        </authorList>
    </citation>
    <scope>NUCLEOTIDE SEQUENCE [LARGE SCALE GENOMIC DNA]</scope>
    <source>
        <strain evidence="7 8">DSM 24790</strain>
    </source>
</reference>
<comment type="subcellular location">
    <subcellularLocation>
        <location evidence="1">Cell membrane</location>
        <topology evidence="1">Multi-pass membrane protein</topology>
    </subcellularLocation>
</comment>
<organism evidence="7 8">
    <name type="scientific">Heliorestis acidaminivorans</name>
    <dbReference type="NCBI Taxonomy" id="553427"/>
    <lineage>
        <taxon>Bacteria</taxon>
        <taxon>Bacillati</taxon>
        <taxon>Bacillota</taxon>
        <taxon>Clostridia</taxon>
        <taxon>Eubacteriales</taxon>
        <taxon>Heliobacteriaceae</taxon>
        <taxon>Heliorestis</taxon>
    </lineage>
</organism>
<name>A0A6I0EW25_9FIRM</name>